<accession>A0ABR8WLY3</accession>
<keyword evidence="1" id="KW-1133">Transmembrane helix</keyword>
<keyword evidence="2" id="KW-0548">Nucleotidyltransferase</keyword>
<dbReference type="GO" id="GO:0016779">
    <property type="term" value="F:nucleotidyltransferase activity"/>
    <property type="evidence" value="ECO:0007669"/>
    <property type="project" value="UniProtKB-KW"/>
</dbReference>
<gene>
    <name evidence="2" type="ORF">H9628_06335</name>
</gene>
<organism evidence="2 3">
    <name type="scientific">Kaistella pullorum</name>
    <dbReference type="NCBI Taxonomy" id="2763074"/>
    <lineage>
        <taxon>Bacteria</taxon>
        <taxon>Pseudomonadati</taxon>
        <taxon>Bacteroidota</taxon>
        <taxon>Flavobacteriia</taxon>
        <taxon>Flavobacteriales</taxon>
        <taxon>Weeksellaceae</taxon>
        <taxon>Chryseobacterium group</taxon>
        <taxon>Kaistella</taxon>
    </lineage>
</organism>
<dbReference type="EMBL" id="JACSPS010000002">
    <property type="protein sequence ID" value="MBD8018083.1"/>
    <property type="molecule type" value="Genomic_DNA"/>
</dbReference>
<keyword evidence="1" id="KW-0472">Membrane</keyword>
<protein>
    <submittedName>
        <fullName evidence="2">Phosphatidate cytidylyltransferase</fullName>
    </submittedName>
</protein>
<sequence length="54" mass="6107">MKKFTLFSLMTVALMTLTGCDVIGTIFEAGMWWGIILVVAVIGLILWLFTRNRN</sequence>
<dbReference type="RefSeq" id="WP_251833280.1">
    <property type="nucleotide sequence ID" value="NZ_JACSPS010000002.1"/>
</dbReference>
<dbReference type="Proteomes" id="UP000626242">
    <property type="component" value="Unassembled WGS sequence"/>
</dbReference>
<keyword evidence="1" id="KW-0812">Transmembrane</keyword>
<evidence type="ECO:0000313" key="3">
    <source>
        <dbReference type="Proteomes" id="UP000626242"/>
    </source>
</evidence>
<keyword evidence="3" id="KW-1185">Reference proteome</keyword>
<proteinExistence type="predicted"/>
<comment type="caution">
    <text evidence="2">The sequence shown here is derived from an EMBL/GenBank/DDBJ whole genome shotgun (WGS) entry which is preliminary data.</text>
</comment>
<keyword evidence="2" id="KW-0808">Transferase</keyword>
<evidence type="ECO:0000256" key="1">
    <source>
        <dbReference type="SAM" id="Phobius"/>
    </source>
</evidence>
<feature type="transmembrane region" description="Helical" evidence="1">
    <location>
        <begin position="30"/>
        <end position="49"/>
    </location>
</feature>
<name>A0ABR8WLY3_9FLAO</name>
<reference evidence="2 3" key="1">
    <citation type="submission" date="2020-08" db="EMBL/GenBank/DDBJ databases">
        <title>A Genomic Blueprint of the Chicken Gut Microbiome.</title>
        <authorList>
            <person name="Gilroy R."/>
            <person name="Ravi A."/>
            <person name="Getino M."/>
            <person name="Pursley I."/>
            <person name="Horton D.L."/>
            <person name="Alikhan N.-F."/>
            <person name="Baker D."/>
            <person name="Gharbi K."/>
            <person name="Hall N."/>
            <person name="Watson M."/>
            <person name="Adriaenssens E.M."/>
            <person name="Foster-Nyarko E."/>
            <person name="Jarju S."/>
            <person name="Secka A."/>
            <person name="Antonio M."/>
            <person name="Oren A."/>
            <person name="Chaudhuri R."/>
            <person name="La Ragione R.M."/>
            <person name="Hildebrand F."/>
            <person name="Pallen M.J."/>
        </authorList>
    </citation>
    <scope>NUCLEOTIDE SEQUENCE [LARGE SCALE GENOMIC DNA]</scope>
    <source>
        <strain evidence="2 3">Sa1CVA4</strain>
    </source>
</reference>
<dbReference type="PROSITE" id="PS51257">
    <property type="entry name" value="PROKAR_LIPOPROTEIN"/>
    <property type="match status" value="1"/>
</dbReference>
<evidence type="ECO:0000313" key="2">
    <source>
        <dbReference type="EMBL" id="MBD8018083.1"/>
    </source>
</evidence>